<protein>
    <recommendedName>
        <fullName evidence="4">Glycoside hydrolase family 2 protein</fullName>
    </recommendedName>
</protein>
<feature type="chain" id="PRO_5025454100" description="Glycoside hydrolase family 2 protein" evidence="1">
    <location>
        <begin position="20"/>
        <end position="975"/>
    </location>
</feature>
<accession>A0A6A6CQN0</accession>
<dbReference type="RefSeq" id="XP_033670284.1">
    <property type="nucleotide sequence ID" value="XM_033805473.1"/>
</dbReference>
<name>A0A6A6CQN0_ZASCE</name>
<dbReference type="InterPro" id="IPR053161">
    <property type="entry name" value="Ulvan_degrading_GH"/>
</dbReference>
<feature type="signal peptide" evidence="1">
    <location>
        <begin position="1"/>
        <end position="19"/>
    </location>
</feature>
<dbReference type="PANTHER" id="PTHR36848">
    <property type="entry name" value="DNA-BINDING PROTEIN (PUTATIVE SECRETED PROTEIN)-RELATED"/>
    <property type="match status" value="1"/>
</dbReference>
<reference evidence="2" key="1">
    <citation type="journal article" date="2020" name="Stud. Mycol.">
        <title>101 Dothideomycetes genomes: a test case for predicting lifestyles and emergence of pathogens.</title>
        <authorList>
            <person name="Haridas S."/>
            <person name="Albert R."/>
            <person name="Binder M."/>
            <person name="Bloem J."/>
            <person name="Labutti K."/>
            <person name="Salamov A."/>
            <person name="Andreopoulos B."/>
            <person name="Baker S."/>
            <person name="Barry K."/>
            <person name="Bills G."/>
            <person name="Bluhm B."/>
            <person name="Cannon C."/>
            <person name="Castanera R."/>
            <person name="Culley D."/>
            <person name="Daum C."/>
            <person name="Ezra D."/>
            <person name="Gonzalez J."/>
            <person name="Henrissat B."/>
            <person name="Kuo A."/>
            <person name="Liang C."/>
            <person name="Lipzen A."/>
            <person name="Lutzoni F."/>
            <person name="Magnuson J."/>
            <person name="Mondo S."/>
            <person name="Nolan M."/>
            <person name="Ohm R."/>
            <person name="Pangilinan J."/>
            <person name="Park H.-J."/>
            <person name="Ramirez L."/>
            <person name="Alfaro M."/>
            <person name="Sun H."/>
            <person name="Tritt A."/>
            <person name="Yoshinaga Y."/>
            <person name="Zwiers L.-H."/>
            <person name="Turgeon B."/>
            <person name="Goodwin S."/>
            <person name="Spatafora J."/>
            <person name="Crous P."/>
            <person name="Grigoriev I."/>
        </authorList>
    </citation>
    <scope>NUCLEOTIDE SEQUENCE</scope>
    <source>
        <strain evidence="2">ATCC 36951</strain>
    </source>
</reference>
<evidence type="ECO:0000256" key="1">
    <source>
        <dbReference type="SAM" id="SignalP"/>
    </source>
</evidence>
<dbReference type="OrthoDB" id="2588159at2759"/>
<keyword evidence="3" id="KW-1185">Reference proteome</keyword>
<dbReference type="InterPro" id="IPR008979">
    <property type="entry name" value="Galactose-bd-like_sf"/>
</dbReference>
<dbReference type="AlphaFoldDB" id="A0A6A6CQN0"/>
<dbReference type="Proteomes" id="UP000799537">
    <property type="component" value="Unassembled WGS sequence"/>
</dbReference>
<evidence type="ECO:0000313" key="3">
    <source>
        <dbReference type="Proteomes" id="UP000799537"/>
    </source>
</evidence>
<keyword evidence="1" id="KW-0732">Signal</keyword>
<dbReference type="Gene3D" id="2.60.120.260">
    <property type="entry name" value="Galactose-binding domain-like"/>
    <property type="match status" value="1"/>
</dbReference>
<dbReference type="SUPFAM" id="SSF49785">
    <property type="entry name" value="Galactose-binding domain-like"/>
    <property type="match status" value="1"/>
</dbReference>
<evidence type="ECO:0008006" key="4">
    <source>
        <dbReference type="Google" id="ProtNLM"/>
    </source>
</evidence>
<dbReference type="PANTHER" id="PTHR36848:SF2">
    <property type="entry name" value="SECRETED PROTEIN"/>
    <property type="match status" value="1"/>
</dbReference>
<dbReference type="Pfam" id="PF17132">
    <property type="entry name" value="Glyco_hydro_106"/>
    <property type="match status" value="1"/>
</dbReference>
<dbReference type="EMBL" id="ML993588">
    <property type="protein sequence ID" value="KAF2169395.1"/>
    <property type="molecule type" value="Genomic_DNA"/>
</dbReference>
<dbReference type="GeneID" id="54558745"/>
<organism evidence="2 3">
    <name type="scientific">Zasmidium cellare ATCC 36951</name>
    <dbReference type="NCBI Taxonomy" id="1080233"/>
    <lineage>
        <taxon>Eukaryota</taxon>
        <taxon>Fungi</taxon>
        <taxon>Dikarya</taxon>
        <taxon>Ascomycota</taxon>
        <taxon>Pezizomycotina</taxon>
        <taxon>Dothideomycetes</taxon>
        <taxon>Dothideomycetidae</taxon>
        <taxon>Mycosphaerellales</taxon>
        <taxon>Mycosphaerellaceae</taxon>
        <taxon>Zasmidium</taxon>
    </lineage>
</organism>
<proteinExistence type="predicted"/>
<evidence type="ECO:0000313" key="2">
    <source>
        <dbReference type="EMBL" id="KAF2169395.1"/>
    </source>
</evidence>
<sequence length="975" mass="106777">MKTAFSFTFVLAFAQHCFGATHEGRPNLGTFQQPSAYARPRFRYWVPDASVNLSTIRQDIEDAGKIGAGGVELLGYYNYGDIESGAGVIPVDWAKYGWGTPAWRDLQDAALQATKDNNLVIDLALGPNQGAGVPAPVDADRLQWDLQPFNVSIPVGGSFDNTLPGWGTGPLVSASTGLVRRSANISSVMTYTLSAESLHDVTDQVAPDGQLALDFTADGTGEQYVIFAYYLVHTQYREQQTPELVVSGKGVEQSPVTSFVQNGSWVVDHFSRKGAEEMSTFWKTHLLEGGHTSELVRQVGRYMWEDSQEFKANILWTPNVPVAFKVQHGYPIGKYIPLLMHDNSGGISLFGSTATSVFVTDEADSGASHVVDFRQTMTLLNQDYLNGLTEFANSIGMQSSAQVAYNFPLDMLSNVPRVDAPECETLGFSHTIDSYRQFAGPANLAGKRVISSEAGATPLDAFQQTVHELLWQLKRSTVGGVNAFILHGMPYSGFYPNTTWPTYTTFTYIFSEMHNRHQPGWQYYRAFMDYTARSQQIAQSGVPKADVAFWQKKTSYTTVPRSYQPTDLEQAGYTYEYLSPDDFSLPGAYVEGGILAPQQQAFKALIVRSNETLTAFGVSKLEEWAKDGLPIIFSGGVPVNVSGTVSAGDHQRINASLARITKLRNVHVVPAAGLAQSLSSLGIRPRVSLSGSNDIWYTRWWESAEETTVFIYWDTLAASPPTSNKTVKFAANSTPWVYDAWTGVQNPAKGYSQSGNTTTMVLTLAGNQTAIIAFKKHDSRRLTGEHAATGVREVDLSRNWTLTVESWMPPDDIFDIEGTVKENSTYSIDRLLPWNRLSVGTNLTFVSGRGFYQSTFVWPLLAGESIANEAVISMSPIIHTAVLYVNGRETPPLDVTAPEVDISGYLQKGVNTIDIVVSTPLGNAMIPVIDKLKTMGASAVSLPEDMASLFGGAALIQPKEYGLVGDVVLKVRKRD</sequence>
<gene>
    <name evidence="2" type="ORF">M409DRAFT_20615</name>
</gene>